<dbReference type="CDD" id="cd02440">
    <property type="entry name" value="AdoMet_MTases"/>
    <property type="match status" value="1"/>
</dbReference>
<evidence type="ECO:0000256" key="1">
    <source>
        <dbReference type="ARBA" id="ARBA00023115"/>
    </source>
</evidence>
<dbReference type="GO" id="GO:0008168">
    <property type="term" value="F:methyltransferase activity"/>
    <property type="evidence" value="ECO:0007669"/>
    <property type="project" value="UniProtKB-KW"/>
</dbReference>
<accession>A0ABZ0HYI3</accession>
<dbReference type="InterPro" id="IPR041698">
    <property type="entry name" value="Methyltransf_25"/>
</dbReference>
<evidence type="ECO:0000259" key="2">
    <source>
        <dbReference type="Pfam" id="PF13649"/>
    </source>
</evidence>
<proteinExistence type="predicted"/>
<keyword evidence="3" id="KW-0808">Transferase</keyword>
<dbReference type="Proteomes" id="UP001626537">
    <property type="component" value="Chromosome"/>
</dbReference>
<dbReference type="GO" id="GO:0032259">
    <property type="term" value="P:methylation"/>
    <property type="evidence" value="ECO:0007669"/>
    <property type="project" value="UniProtKB-KW"/>
</dbReference>
<dbReference type="SUPFAM" id="SSF53335">
    <property type="entry name" value="S-adenosyl-L-methionine-dependent methyltransferases"/>
    <property type="match status" value="1"/>
</dbReference>
<dbReference type="InterPro" id="IPR029063">
    <property type="entry name" value="SAM-dependent_MTases_sf"/>
</dbReference>
<dbReference type="Gene3D" id="3.40.50.150">
    <property type="entry name" value="Vaccinia Virus protein VP39"/>
    <property type="match status" value="1"/>
</dbReference>
<reference evidence="3 4" key="1">
    <citation type="submission" date="2023-10" db="EMBL/GenBank/DDBJ databases">
        <title>Two novel species belonging to the OM43/NOR5 clade.</title>
        <authorList>
            <person name="Park M."/>
        </authorList>
    </citation>
    <scope>NUCLEOTIDE SEQUENCE [LARGE SCALE GENOMIC DNA]</scope>
    <source>
        <strain evidence="3 4">IMCC43200</strain>
    </source>
</reference>
<evidence type="ECO:0000313" key="3">
    <source>
        <dbReference type="EMBL" id="WOJ92307.1"/>
    </source>
</evidence>
<protein>
    <submittedName>
        <fullName evidence="3">Methyltransferase domain-containing protein</fullName>
    </submittedName>
</protein>
<feature type="domain" description="Methyltransferase" evidence="2">
    <location>
        <begin position="75"/>
        <end position="173"/>
    </location>
</feature>
<keyword evidence="1" id="KW-0620">Polyamine biosynthesis</keyword>
<dbReference type="PANTHER" id="PTHR43317">
    <property type="entry name" value="THERMOSPERMINE SYNTHASE ACAULIS5"/>
    <property type="match status" value="1"/>
</dbReference>
<dbReference type="RefSeq" id="WP_407346893.1">
    <property type="nucleotide sequence ID" value="NZ_CP136864.1"/>
</dbReference>
<gene>
    <name evidence="3" type="ORF">R0135_10970</name>
</gene>
<evidence type="ECO:0000313" key="4">
    <source>
        <dbReference type="Proteomes" id="UP001626537"/>
    </source>
</evidence>
<keyword evidence="3" id="KW-0489">Methyltransferase</keyword>
<name>A0ABZ0HYI3_9GAMM</name>
<dbReference type="EMBL" id="CP136864">
    <property type="protein sequence ID" value="WOJ92307.1"/>
    <property type="molecule type" value="Genomic_DNA"/>
</dbReference>
<organism evidence="3 4">
    <name type="scientific">Congregibacter variabilis</name>
    <dbReference type="NCBI Taxonomy" id="3081200"/>
    <lineage>
        <taxon>Bacteria</taxon>
        <taxon>Pseudomonadati</taxon>
        <taxon>Pseudomonadota</taxon>
        <taxon>Gammaproteobacteria</taxon>
        <taxon>Cellvibrionales</taxon>
        <taxon>Halieaceae</taxon>
        <taxon>Congregibacter</taxon>
    </lineage>
</organism>
<sequence length="254" mass="27290">MISFSDLLSLSTADFELPSDVSGCRLFEAQGYRWLCSSSGAIQSALCISDPSALVLANHRAMMLAALLPQRVSSVLDLGSGGGGFLRHLRAWKPAPRLSGVEMSGEMLNAAREYFSLPEQQLIYVGDAIDFIGRDRAHYDLVLCDLFCDRAAPEALQDELFFATLARRLNEGGAIALNTLPDSAGALVDIVNAAQQHFAGVGIVQMSELGNVLLFLQADALADSETLGARLAQSVYKDDADVAQALAALRRLER</sequence>
<dbReference type="PANTHER" id="PTHR43317:SF1">
    <property type="entry name" value="THERMOSPERMINE SYNTHASE ACAULIS5"/>
    <property type="match status" value="1"/>
</dbReference>
<dbReference type="Pfam" id="PF13649">
    <property type="entry name" value="Methyltransf_25"/>
    <property type="match status" value="1"/>
</dbReference>
<keyword evidence="4" id="KW-1185">Reference proteome</keyword>